<dbReference type="HOGENOM" id="CLU_1491378_0_0_1"/>
<name>G7JI92_MEDTR</name>
<dbReference type="Proteomes" id="UP000002051">
    <property type="component" value="Chromosome 4"/>
</dbReference>
<dbReference type="EnsemblPlants" id="AES87468">
    <property type="protein sequence ID" value="AES87468"/>
    <property type="gene ID" value="MTR_4g027880"/>
</dbReference>
<proteinExistence type="predicted"/>
<dbReference type="PANTHER" id="PTHR33199:SF15">
    <property type="entry name" value="MACPF DOMAIN-CONTAINING PROTEIN CAD1-LIKE"/>
    <property type="match status" value="1"/>
</dbReference>
<organism evidence="1 3">
    <name type="scientific">Medicago truncatula</name>
    <name type="common">Barrel medic</name>
    <name type="synonym">Medicago tribuloides</name>
    <dbReference type="NCBI Taxonomy" id="3880"/>
    <lineage>
        <taxon>Eukaryota</taxon>
        <taxon>Viridiplantae</taxon>
        <taxon>Streptophyta</taxon>
        <taxon>Embryophyta</taxon>
        <taxon>Tracheophyta</taxon>
        <taxon>Spermatophyta</taxon>
        <taxon>Magnoliopsida</taxon>
        <taxon>eudicotyledons</taxon>
        <taxon>Gunneridae</taxon>
        <taxon>Pentapetalae</taxon>
        <taxon>rosids</taxon>
        <taxon>fabids</taxon>
        <taxon>Fabales</taxon>
        <taxon>Fabaceae</taxon>
        <taxon>Papilionoideae</taxon>
        <taxon>50 kb inversion clade</taxon>
        <taxon>NPAAA clade</taxon>
        <taxon>Hologalegina</taxon>
        <taxon>IRL clade</taxon>
        <taxon>Trifolieae</taxon>
        <taxon>Medicago</taxon>
    </lineage>
</organism>
<dbReference type="InterPro" id="IPR044663">
    <property type="entry name" value="CAD1/NSL1-like"/>
</dbReference>
<dbReference type="STRING" id="3880.G7JI92"/>
<protein>
    <submittedName>
        <fullName evidence="1">MACPF domain CAD1-like protein</fullName>
    </submittedName>
</protein>
<keyword evidence="3" id="KW-1185">Reference proteome</keyword>
<reference evidence="2" key="3">
    <citation type="submission" date="2015-04" db="UniProtKB">
        <authorList>
            <consortium name="EnsemblPlants"/>
        </authorList>
    </citation>
    <scope>IDENTIFICATION</scope>
    <source>
        <strain evidence="2">cv. Jemalong A17</strain>
    </source>
</reference>
<dbReference type="EMBL" id="CM001220">
    <property type="protein sequence ID" value="AES87468.1"/>
    <property type="molecule type" value="Genomic_DNA"/>
</dbReference>
<gene>
    <name evidence="1" type="ordered locus">MTR_4g027880</name>
</gene>
<dbReference type="AlphaFoldDB" id="G7JI92"/>
<dbReference type="eggNOG" id="ENOG502QRZ9">
    <property type="taxonomic scope" value="Eukaryota"/>
</dbReference>
<dbReference type="OMA" id="VTADIEC"/>
<sequence>MEEHVAALHTATNALQALGRGFDVNFDTRLLYCKGGSGSRVVEIDEQYQRDLFLYDDVVVPNVSRDIRSFPEPMGRLSSGVCSFQEMVDYFNHKASISGSFPLGSFNSAFSFTGSKHVDAAATKTLSSDGFYIPLAKVQLQKSNLMLQENVKRAIPVNWDPPSLAS</sequence>
<evidence type="ECO:0000313" key="2">
    <source>
        <dbReference type="EnsemblPlants" id="AES87468"/>
    </source>
</evidence>
<evidence type="ECO:0000313" key="3">
    <source>
        <dbReference type="Proteomes" id="UP000002051"/>
    </source>
</evidence>
<dbReference type="GO" id="GO:0012501">
    <property type="term" value="P:programmed cell death"/>
    <property type="evidence" value="ECO:0007669"/>
    <property type="project" value="InterPro"/>
</dbReference>
<reference evidence="1 3" key="2">
    <citation type="journal article" date="2014" name="BMC Genomics">
        <title>An improved genome release (version Mt4.0) for the model legume Medicago truncatula.</title>
        <authorList>
            <person name="Tang H."/>
            <person name="Krishnakumar V."/>
            <person name="Bidwell S."/>
            <person name="Rosen B."/>
            <person name="Chan A."/>
            <person name="Zhou S."/>
            <person name="Gentzbittel L."/>
            <person name="Childs K.L."/>
            <person name="Yandell M."/>
            <person name="Gundlach H."/>
            <person name="Mayer K.F."/>
            <person name="Schwartz D.C."/>
            <person name="Town C.D."/>
        </authorList>
    </citation>
    <scope>GENOME REANNOTATION</scope>
    <source>
        <strain evidence="2 3">cv. Jemalong A17</strain>
    </source>
</reference>
<evidence type="ECO:0000313" key="1">
    <source>
        <dbReference type="EMBL" id="AES87468.1"/>
    </source>
</evidence>
<reference evidence="1 3" key="1">
    <citation type="journal article" date="2011" name="Nature">
        <title>The Medicago genome provides insight into the evolution of rhizobial symbioses.</title>
        <authorList>
            <person name="Young N.D."/>
            <person name="Debelle F."/>
            <person name="Oldroyd G.E."/>
            <person name="Geurts R."/>
            <person name="Cannon S.B."/>
            <person name="Udvardi M.K."/>
            <person name="Benedito V.A."/>
            <person name="Mayer K.F."/>
            <person name="Gouzy J."/>
            <person name="Schoof H."/>
            <person name="Van de Peer Y."/>
            <person name="Proost S."/>
            <person name="Cook D.R."/>
            <person name="Meyers B.C."/>
            <person name="Spannagl M."/>
            <person name="Cheung F."/>
            <person name="De Mita S."/>
            <person name="Krishnakumar V."/>
            <person name="Gundlach H."/>
            <person name="Zhou S."/>
            <person name="Mudge J."/>
            <person name="Bharti A.K."/>
            <person name="Murray J.D."/>
            <person name="Naoumkina M.A."/>
            <person name="Rosen B."/>
            <person name="Silverstein K.A."/>
            <person name="Tang H."/>
            <person name="Rombauts S."/>
            <person name="Zhao P.X."/>
            <person name="Zhou P."/>
            <person name="Barbe V."/>
            <person name="Bardou P."/>
            <person name="Bechner M."/>
            <person name="Bellec A."/>
            <person name="Berger A."/>
            <person name="Berges H."/>
            <person name="Bidwell S."/>
            <person name="Bisseling T."/>
            <person name="Choisne N."/>
            <person name="Couloux A."/>
            <person name="Denny R."/>
            <person name="Deshpande S."/>
            <person name="Dai X."/>
            <person name="Doyle J.J."/>
            <person name="Dudez A.M."/>
            <person name="Farmer A.D."/>
            <person name="Fouteau S."/>
            <person name="Franken C."/>
            <person name="Gibelin C."/>
            <person name="Gish J."/>
            <person name="Goldstein S."/>
            <person name="Gonzalez A.J."/>
            <person name="Green P.J."/>
            <person name="Hallab A."/>
            <person name="Hartog M."/>
            <person name="Hua A."/>
            <person name="Humphray S.J."/>
            <person name="Jeong D.H."/>
            <person name="Jing Y."/>
            <person name="Jocker A."/>
            <person name="Kenton S.M."/>
            <person name="Kim D.J."/>
            <person name="Klee K."/>
            <person name="Lai H."/>
            <person name="Lang C."/>
            <person name="Lin S."/>
            <person name="Macmil S.L."/>
            <person name="Magdelenat G."/>
            <person name="Matthews L."/>
            <person name="McCorrison J."/>
            <person name="Monaghan E.L."/>
            <person name="Mun J.H."/>
            <person name="Najar F.Z."/>
            <person name="Nicholson C."/>
            <person name="Noirot C."/>
            <person name="O'Bleness M."/>
            <person name="Paule C.R."/>
            <person name="Poulain J."/>
            <person name="Prion F."/>
            <person name="Qin B."/>
            <person name="Qu C."/>
            <person name="Retzel E.F."/>
            <person name="Riddle C."/>
            <person name="Sallet E."/>
            <person name="Samain S."/>
            <person name="Samson N."/>
            <person name="Sanders I."/>
            <person name="Saurat O."/>
            <person name="Scarpelli C."/>
            <person name="Schiex T."/>
            <person name="Segurens B."/>
            <person name="Severin A.J."/>
            <person name="Sherrier D.J."/>
            <person name="Shi R."/>
            <person name="Sims S."/>
            <person name="Singer S.R."/>
            <person name="Sinharoy S."/>
            <person name="Sterck L."/>
            <person name="Viollet A."/>
            <person name="Wang B.B."/>
            <person name="Wang K."/>
            <person name="Wang M."/>
            <person name="Wang X."/>
            <person name="Warfsmann J."/>
            <person name="Weissenbach J."/>
            <person name="White D.D."/>
            <person name="White J.D."/>
            <person name="Wiley G.B."/>
            <person name="Wincker P."/>
            <person name="Xing Y."/>
            <person name="Yang L."/>
            <person name="Yao Z."/>
            <person name="Ying F."/>
            <person name="Zhai J."/>
            <person name="Zhou L."/>
            <person name="Zuber A."/>
            <person name="Denarie J."/>
            <person name="Dixon R.A."/>
            <person name="May G.D."/>
            <person name="Schwartz D.C."/>
            <person name="Rogers J."/>
            <person name="Quetier F."/>
            <person name="Town C.D."/>
            <person name="Roe B.A."/>
        </authorList>
    </citation>
    <scope>NUCLEOTIDE SEQUENCE [LARGE SCALE GENOMIC DNA]</scope>
    <source>
        <strain evidence="1">A17</strain>
        <strain evidence="2 3">cv. Jemalong A17</strain>
    </source>
</reference>
<accession>G7JI92</accession>
<dbReference type="PANTHER" id="PTHR33199">
    <property type="entry name" value="MACPF DOMAIN-CONTAINING PROTEIN CAD1"/>
    <property type="match status" value="1"/>
</dbReference>
<dbReference type="PaxDb" id="3880-AES87468"/>
<dbReference type="GO" id="GO:0006952">
    <property type="term" value="P:defense response"/>
    <property type="evidence" value="ECO:0007669"/>
    <property type="project" value="InterPro"/>
</dbReference>
<dbReference type="GO" id="GO:2000031">
    <property type="term" value="P:regulation of salicylic acid mediated signaling pathway"/>
    <property type="evidence" value="ECO:0007669"/>
    <property type="project" value="InterPro"/>
</dbReference>